<dbReference type="InterPro" id="IPR000994">
    <property type="entry name" value="Pept_M24"/>
</dbReference>
<dbReference type="Proteomes" id="UP000564885">
    <property type="component" value="Unassembled WGS sequence"/>
</dbReference>
<evidence type="ECO:0000259" key="2">
    <source>
        <dbReference type="Pfam" id="PF01321"/>
    </source>
</evidence>
<dbReference type="AlphaFoldDB" id="A0A849I9G4"/>
<dbReference type="InterPro" id="IPR050659">
    <property type="entry name" value="Peptidase_M24B"/>
</dbReference>
<organism evidence="3 4">
    <name type="scientific">Enterovirga aerilata</name>
    <dbReference type="NCBI Taxonomy" id="2730920"/>
    <lineage>
        <taxon>Bacteria</taxon>
        <taxon>Pseudomonadati</taxon>
        <taxon>Pseudomonadota</taxon>
        <taxon>Alphaproteobacteria</taxon>
        <taxon>Hyphomicrobiales</taxon>
        <taxon>Methylobacteriaceae</taxon>
        <taxon>Enterovirga</taxon>
    </lineage>
</organism>
<dbReference type="Gene3D" id="3.90.230.10">
    <property type="entry name" value="Creatinase/methionine aminopeptidase superfamily"/>
    <property type="match status" value="1"/>
</dbReference>
<protein>
    <submittedName>
        <fullName evidence="3">Aminopeptidase P family protein</fullName>
    </submittedName>
</protein>
<evidence type="ECO:0000313" key="4">
    <source>
        <dbReference type="Proteomes" id="UP000564885"/>
    </source>
</evidence>
<feature type="domain" description="Creatinase N-terminal" evidence="2">
    <location>
        <begin position="17"/>
        <end position="163"/>
    </location>
</feature>
<dbReference type="EMBL" id="JABEPP010000004">
    <property type="protein sequence ID" value="NNM74028.1"/>
    <property type="molecule type" value="Genomic_DNA"/>
</dbReference>
<proteinExistence type="predicted"/>
<name>A0A849I9G4_9HYPH</name>
<dbReference type="InterPro" id="IPR036005">
    <property type="entry name" value="Creatinase/aminopeptidase-like"/>
</dbReference>
<dbReference type="PANTHER" id="PTHR46112">
    <property type="entry name" value="AMINOPEPTIDASE"/>
    <property type="match status" value="1"/>
</dbReference>
<reference evidence="3 4" key="1">
    <citation type="submission" date="2020-04" db="EMBL/GenBank/DDBJ databases">
        <title>Enterovirga sp. isolate from soil.</title>
        <authorList>
            <person name="Chea S."/>
            <person name="Kim D.-U."/>
        </authorList>
    </citation>
    <scope>NUCLEOTIDE SEQUENCE [LARGE SCALE GENOMIC DNA]</scope>
    <source>
        <strain evidence="3 4">DB1703</strain>
    </source>
</reference>
<keyword evidence="4" id="KW-1185">Reference proteome</keyword>
<dbReference type="RefSeq" id="WP_171219458.1">
    <property type="nucleotide sequence ID" value="NZ_JABEPP010000004.1"/>
</dbReference>
<dbReference type="CDD" id="cd01066">
    <property type="entry name" value="APP_MetAP"/>
    <property type="match status" value="1"/>
</dbReference>
<keyword evidence="3" id="KW-0031">Aminopeptidase</keyword>
<dbReference type="SUPFAM" id="SSF55920">
    <property type="entry name" value="Creatinase/aminopeptidase"/>
    <property type="match status" value="1"/>
</dbReference>
<feature type="domain" description="Peptidase M24" evidence="1">
    <location>
        <begin position="172"/>
        <end position="373"/>
    </location>
</feature>
<dbReference type="InterPro" id="IPR000587">
    <property type="entry name" value="Creatinase_N"/>
</dbReference>
<keyword evidence="3" id="KW-0378">Hydrolase</keyword>
<dbReference type="SUPFAM" id="SSF53092">
    <property type="entry name" value="Creatinase/prolidase N-terminal domain"/>
    <property type="match status" value="1"/>
</dbReference>
<comment type="caution">
    <text evidence="3">The sequence shown here is derived from an EMBL/GenBank/DDBJ whole genome shotgun (WGS) entry which is preliminary data.</text>
</comment>
<accession>A0A849I9G4</accession>
<evidence type="ECO:0000259" key="1">
    <source>
        <dbReference type="Pfam" id="PF00557"/>
    </source>
</evidence>
<dbReference type="Gene3D" id="3.40.350.10">
    <property type="entry name" value="Creatinase/prolidase N-terminal domain"/>
    <property type="match status" value="1"/>
</dbReference>
<dbReference type="PANTHER" id="PTHR46112:SF3">
    <property type="entry name" value="AMINOPEPTIDASE YPDF"/>
    <property type="match status" value="1"/>
</dbReference>
<dbReference type="Pfam" id="PF00557">
    <property type="entry name" value="Peptidase_M24"/>
    <property type="match status" value="1"/>
</dbReference>
<sequence length="393" mass="42555">MLMETPAIPGKPPFAQDRLDELMAEAGIDVILATSRHNTRYLLGGYSFFFFSGFDSIGISRYLPIVVYFRGRPDQAIYVGNAMEGFEKELGKFWTPEVHARTWSSLEAIEAAIGYIRARAPKGAAIGIEPAFIPADATDALKSQLLGYSLVDGQRVLELLRAIKSEEELALVKTASESVVSSMLAVMRTHGPGNTKNDLVRSLIAEETKRGLAFEYCLTSAGTSLNRSPSDYVLKEGDIYSLDSGGNYGGYIGDLCRMAVLGDPDEELQNLLGEVLDIQAAARGAVADGAPGREIYVAAEARIARSPHRDEVDFIAHGMGLVSHEAPRLASNFSYPPDDAGRSLRAGMVISIETAIKHPRRGFIKVEDTVAITHAGQVEGFGDSGREWTRGPV</sequence>
<dbReference type="InterPro" id="IPR029149">
    <property type="entry name" value="Creatin/AminoP/Spt16_N"/>
</dbReference>
<dbReference type="Pfam" id="PF01321">
    <property type="entry name" value="Creatinase_N"/>
    <property type="match status" value="1"/>
</dbReference>
<dbReference type="GO" id="GO:0004177">
    <property type="term" value="F:aminopeptidase activity"/>
    <property type="evidence" value="ECO:0007669"/>
    <property type="project" value="UniProtKB-KW"/>
</dbReference>
<keyword evidence="3" id="KW-0645">Protease</keyword>
<gene>
    <name evidence="3" type="ORF">HJG44_16750</name>
</gene>
<evidence type="ECO:0000313" key="3">
    <source>
        <dbReference type="EMBL" id="NNM74028.1"/>
    </source>
</evidence>